<dbReference type="PANTHER" id="PTHR45784">
    <property type="entry name" value="C-TYPE LECTIN DOMAIN FAMILY 20 MEMBER A-RELATED"/>
    <property type="match status" value="1"/>
</dbReference>
<dbReference type="GeneTree" id="ENSGT01150000290097"/>
<feature type="chain" id="PRO_5034093240" description="C-type lectin domain-containing protein" evidence="1">
    <location>
        <begin position="22"/>
        <end position="164"/>
    </location>
</feature>
<dbReference type="Gene3D" id="3.10.100.10">
    <property type="entry name" value="Mannose-Binding Protein A, subunit A"/>
    <property type="match status" value="1"/>
</dbReference>
<dbReference type="Pfam" id="PF00059">
    <property type="entry name" value="Lectin_C"/>
    <property type="match status" value="1"/>
</dbReference>
<dbReference type="SUPFAM" id="SSF56436">
    <property type="entry name" value="C-type lectin-like"/>
    <property type="match status" value="1"/>
</dbReference>
<keyword evidence="4" id="KW-1185">Reference proteome</keyword>
<proteinExistence type="predicted"/>
<dbReference type="InterPro" id="IPR016186">
    <property type="entry name" value="C-type_lectin-like/link_sf"/>
</dbReference>
<dbReference type="PANTHER" id="PTHR45784:SF5">
    <property type="entry name" value="C-TYPE LECTIN DOMAIN FAMILY 20 MEMBER A-RELATED"/>
    <property type="match status" value="1"/>
</dbReference>
<feature type="signal peptide" evidence="1">
    <location>
        <begin position="1"/>
        <end position="21"/>
    </location>
</feature>
<feature type="domain" description="C-type lectin" evidence="2">
    <location>
        <begin position="36"/>
        <end position="128"/>
    </location>
</feature>
<evidence type="ECO:0000313" key="3">
    <source>
        <dbReference type="Ensembl" id="ENSECRP00000000795.1"/>
    </source>
</evidence>
<dbReference type="SMART" id="SM00034">
    <property type="entry name" value="CLECT"/>
    <property type="match status" value="1"/>
</dbReference>
<evidence type="ECO:0000256" key="1">
    <source>
        <dbReference type="SAM" id="SignalP"/>
    </source>
</evidence>
<dbReference type="AlphaFoldDB" id="A0A8C4RD25"/>
<keyword evidence="1" id="KW-0732">Signal</keyword>
<evidence type="ECO:0000313" key="4">
    <source>
        <dbReference type="Proteomes" id="UP000694620"/>
    </source>
</evidence>
<dbReference type="PROSITE" id="PS50041">
    <property type="entry name" value="C_TYPE_LECTIN_2"/>
    <property type="match status" value="1"/>
</dbReference>
<dbReference type="CDD" id="cd00037">
    <property type="entry name" value="CLECT"/>
    <property type="match status" value="1"/>
</dbReference>
<reference evidence="3" key="2">
    <citation type="submission" date="2025-08" db="UniProtKB">
        <authorList>
            <consortium name="Ensembl"/>
        </authorList>
    </citation>
    <scope>IDENTIFICATION</scope>
</reference>
<dbReference type="InterPro" id="IPR016187">
    <property type="entry name" value="CTDL_fold"/>
</dbReference>
<name>A0A8C4RD25_ERPCA</name>
<reference evidence="3" key="3">
    <citation type="submission" date="2025-09" db="UniProtKB">
        <authorList>
            <consortium name="Ensembl"/>
        </authorList>
    </citation>
    <scope>IDENTIFICATION</scope>
</reference>
<organism evidence="3 4">
    <name type="scientific">Erpetoichthys calabaricus</name>
    <name type="common">Rope fish</name>
    <name type="synonym">Calamoichthys calabaricus</name>
    <dbReference type="NCBI Taxonomy" id="27687"/>
    <lineage>
        <taxon>Eukaryota</taxon>
        <taxon>Metazoa</taxon>
        <taxon>Chordata</taxon>
        <taxon>Craniata</taxon>
        <taxon>Vertebrata</taxon>
        <taxon>Euteleostomi</taxon>
        <taxon>Actinopterygii</taxon>
        <taxon>Polypteriformes</taxon>
        <taxon>Polypteridae</taxon>
        <taxon>Erpetoichthys</taxon>
    </lineage>
</organism>
<protein>
    <recommendedName>
        <fullName evidence="2">C-type lectin domain-containing protein</fullName>
    </recommendedName>
</protein>
<reference evidence="3" key="1">
    <citation type="submission" date="2021-06" db="EMBL/GenBank/DDBJ databases">
        <authorList>
            <consortium name="Wellcome Sanger Institute Data Sharing"/>
        </authorList>
    </citation>
    <scope>NUCLEOTIDE SEQUENCE [LARGE SCALE GENOMIC DNA]</scope>
</reference>
<sequence>HTVHLSPLFILLLMILSESMASQQTSQLFVLPVHGLQEFYYHYGNYQMTWANAQKYCRSNFTDLVTIASNEERKEILDMLAGINVSENEIWIGLKDIKMNSGTWSNGETFTYRNWNKGEPNNEKVACVVQLSLQNIVVSFRKCRKNIEVKQEIRQVIILEQCKI</sequence>
<dbReference type="InterPro" id="IPR001304">
    <property type="entry name" value="C-type_lectin-like"/>
</dbReference>
<dbReference type="Proteomes" id="UP000694620">
    <property type="component" value="Chromosome 1"/>
</dbReference>
<accession>A0A8C4RD25</accession>
<dbReference type="Ensembl" id="ENSECRT00000000810.1">
    <property type="protein sequence ID" value="ENSECRP00000000795.1"/>
    <property type="gene ID" value="ENSECRG00000000505.1"/>
</dbReference>
<evidence type="ECO:0000259" key="2">
    <source>
        <dbReference type="PROSITE" id="PS50041"/>
    </source>
</evidence>